<gene>
    <name evidence="1" type="ORF">FHX53_002357</name>
</gene>
<protein>
    <submittedName>
        <fullName evidence="1">Uncharacterized protein</fullName>
    </submittedName>
</protein>
<keyword evidence="2" id="KW-1185">Reference proteome</keyword>
<evidence type="ECO:0000313" key="2">
    <source>
        <dbReference type="Proteomes" id="UP000585905"/>
    </source>
</evidence>
<dbReference type="RefSeq" id="WP_182491508.1">
    <property type="nucleotide sequence ID" value="NZ_BAAAOV010000011.1"/>
</dbReference>
<dbReference type="Proteomes" id="UP000585905">
    <property type="component" value="Unassembled WGS sequence"/>
</dbReference>
<sequence>MHAPVAKNKLVGETKPDAALRLLLSALPRIEGDKEIRPRRFRRRHRHPCRPRIGRAGENAFVMLDIDVRDLQAL</sequence>
<organism evidence="1 2">
    <name type="scientific">Microcella alkalica</name>
    <dbReference type="NCBI Taxonomy" id="355930"/>
    <lineage>
        <taxon>Bacteria</taxon>
        <taxon>Bacillati</taxon>
        <taxon>Actinomycetota</taxon>
        <taxon>Actinomycetes</taxon>
        <taxon>Micrococcales</taxon>
        <taxon>Microbacteriaceae</taxon>
        <taxon>Microcella</taxon>
    </lineage>
</organism>
<accession>A0A839EBB5</accession>
<name>A0A839EBB5_9MICO</name>
<dbReference type="EMBL" id="JACGWX010000006">
    <property type="protein sequence ID" value="MBA8848747.1"/>
    <property type="molecule type" value="Genomic_DNA"/>
</dbReference>
<proteinExistence type="predicted"/>
<dbReference type="AlphaFoldDB" id="A0A839EBB5"/>
<comment type="caution">
    <text evidence="1">The sequence shown here is derived from an EMBL/GenBank/DDBJ whole genome shotgun (WGS) entry which is preliminary data.</text>
</comment>
<reference evidence="1 2" key="1">
    <citation type="submission" date="2020-07" db="EMBL/GenBank/DDBJ databases">
        <title>Sequencing the genomes of 1000 actinobacteria strains.</title>
        <authorList>
            <person name="Klenk H.-P."/>
        </authorList>
    </citation>
    <scope>NUCLEOTIDE SEQUENCE [LARGE SCALE GENOMIC DNA]</scope>
    <source>
        <strain evidence="1 2">DSM 19663</strain>
    </source>
</reference>
<evidence type="ECO:0000313" key="1">
    <source>
        <dbReference type="EMBL" id="MBA8848747.1"/>
    </source>
</evidence>